<dbReference type="Proteomes" id="UP000284706">
    <property type="component" value="Unassembled WGS sequence"/>
</dbReference>
<keyword evidence="1" id="KW-0812">Transmembrane</keyword>
<feature type="transmembrane region" description="Helical" evidence="1">
    <location>
        <begin position="53"/>
        <end position="71"/>
    </location>
</feature>
<comment type="caution">
    <text evidence="3">The sequence shown here is derived from an EMBL/GenBank/DDBJ whole genome shotgun (WGS) entry which is preliminary data.</text>
</comment>
<evidence type="ECO:0000259" key="2">
    <source>
        <dbReference type="Pfam" id="PF20151"/>
    </source>
</evidence>
<evidence type="ECO:0000313" key="4">
    <source>
        <dbReference type="Proteomes" id="UP000284706"/>
    </source>
</evidence>
<dbReference type="EMBL" id="NHYE01005610">
    <property type="protein sequence ID" value="PPQ67624.1"/>
    <property type="molecule type" value="Genomic_DNA"/>
</dbReference>
<gene>
    <name evidence="3" type="ORF">CVT26_006834</name>
</gene>
<evidence type="ECO:0000256" key="1">
    <source>
        <dbReference type="SAM" id="Phobius"/>
    </source>
</evidence>
<feature type="domain" description="DUF6533" evidence="2">
    <location>
        <begin position="32"/>
        <end position="57"/>
    </location>
</feature>
<evidence type="ECO:0000313" key="3">
    <source>
        <dbReference type="EMBL" id="PPQ67624.1"/>
    </source>
</evidence>
<protein>
    <recommendedName>
        <fullName evidence="2">DUF6533 domain-containing protein</fullName>
    </recommendedName>
</protein>
<name>A0A409VMZ7_9AGAR</name>
<feature type="transmembrane region" description="Helical" evidence="1">
    <location>
        <begin position="83"/>
        <end position="105"/>
    </location>
</feature>
<sequence length="195" mass="21854">MLDPYFDDRLPPSLVDAARSLQSRSLGISLPEVAFVWSRKRTFGTYLFALNRYLPFVDLTLSLLALVIFLSPEGCYRQYSAIAWLNTAGVTISQVILYLRTIAIWERNRWVAIILGTTFVTMLATAVVATKLMLKSLQFKPSDPDFFFGCDLVHTDLYILVSFGAIFISETSAFEPQNPALSHTPILTTFSAQPS</sequence>
<dbReference type="InterPro" id="IPR045340">
    <property type="entry name" value="DUF6533"/>
</dbReference>
<dbReference type="InParanoid" id="A0A409VMZ7"/>
<keyword evidence="1" id="KW-0472">Membrane</keyword>
<dbReference type="Pfam" id="PF20151">
    <property type="entry name" value="DUF6533"/>
    <property type="match status" value="1"/>
</dbReference>
<keyword evidence="4" id="KW-1185">Reference proteome</keyword>
<feature type="transmembrane region" description="Helical" evidence="1">
    <location>
        <begin position="111"/>
        <end position="134"/>
    </location>
</feature>
<proteinExistence type="predicted"/>
<organism evidence="3 4">
    <name type="scientific">Gymnopilus dilepis</name>
    <dbReference type="NCBI Taxonomy" id="231916"/>
    <lineage>
        <taxon>Eukaryota</taxon>
        <taxon>Fungi</taxon>
        <taxon>Dikarya</taxon>
        <taxon>Basidiomycota</taxon>
        <taxon>Agaricomycotina</taxon>
        <taxon>Agaricomycetes</taxon>
        <taxon>Agaricomycetidae</taxon>
        <taxon>Agaricales</taxon>
        <taxon>Agaricineae</taxon>
        <taxon>Hymenogastraceae</taxon>
        <taxon>Gymnopilus</taxon>
    </lineage>
</organism>
<accession>A0A409VMZ7</accession>
<dbReference type="OrthoDB" id="3341843at2759"/>
<keyword evidence="1" id="KW-1133">Transmembrane helix</keyword>
<reference evidence="3 4" key="1">
    <citation type="journal article" date="2018" name="Evol. Lett.">
        <title>Horizontal gene cluster transfer increased hallucinogenic mushroom diversity.</title>
        <authorList>
            <person name="Reynolds H.T."/>
            <person name="Vijayakumar V."/>
            <person name="Gluck-Thaler E."/>
            <person name="Korotkin H.B."/>
            <person name="Matheny P.B."/>
            <person name="Slot J.C."/>
        </authorList>
    </citation>
    <scope>NUCLEOTIDE SEQUENCE [LARGE SCALE GENOMIC DNA]</scope>
    <source>
        <strain evidence="3 4">SRW20</strain>
    </source>
</reference>
<dbReference type="AlphaFoldDB" id="A0A409VMZ7"/>
<feature type="transmembrane region" description="Helical" evidence="1">
    <location>
        <begin position="146"/>
        <end position="168"/>
    </location>
</feature>